<keyword evidence="3" id="KW-1185">Reference proteome</keyword>
<dbReference type="Proteomes" id="UP000292373">
    <property type="component" value="Unassembled WGS sequence"/>
</dbReference>
<evidence type="ECO:0000256" key="1">
    <source>
        <dbReference type="SAM" id="Phobius"/>
    </source>
</evidence>
<accession>A0A4Q9KBD6</accession>
<keyword evidence="1" id="KW-0812">Transmembrane</keyword>
<organism evidence="2 3">
    <name type="scientific">Propioniciclava sinopodophylli</name>
    <dbReference type="NCBI Taxonomy" id="1837344"/>
    <lineage>
        <taxon>Bacteria</taxon>
        <taxon>Bacillati</taxon>
        <taxon>Actinomycetota</taxon>
        <taxon>Actinomycetes</taxon>
        <taxon>Propionibacteriales</taxon>
        <taxon>Propionibacteriaceae</taxon>
        <taxon>Propioniciclava</taxon>
    </lineage>
</organism>
<sequence length="63" mass="6712">MSHLALIPVLESLPGWPDVVEPSVLDIGLITVGIPAAIAAVVTVLFMGPHWLKKSQGKELERA</sequence>
<dbReference type="EMBL" id="SDMQ01000022">
    <property type="protein sequence ID" value="TBT82526.1"/>
    <property type="molecule type" value="Genomic_DNA"/>
</dbReference>
<comment type="caution">
    <text evidence="2">The sequence shown here is derived from an EMBL/GenBank/DDBJ whole genome shotgun (WGS) entry which is preliminary data.</text>
</comment>
<dbReference type="AlphaFoldDB" id="A0A4Q9KBD6"/>
<gene>
    <name evidence="2" type="ORF">ET989_14265</name>
</gene>
<dbReference type="RefSeq" id="WP_131170146.1">
    <property type="nucleotide sequence ID" value="NZ_SDMQ01000022.1"/>
</dbReference>
<proteinExistence type="predicted"/>
<evidence type="ECO:0000313" key="3">
    <source>
        <dbReference type="Proteomes" id="UP000292373"/>
    </source>
</evidence>
<keyword evidence="1" id="KW-1133">Transmembrane helix</keyword>
<evidence type="ECO:0000313" key="2">
    <source>
        <dbReference type="EMBL" id="TBT82526.1"/>
    </source>
</evidence>
<protein>
    <submittedName>
        <fullName evidence="2">Uncharacterized protein</fullName>
    </submittedName>
</protein>
<feature type="transmembrane region" description="Helical" evidence="1">
    <location>
        <begin position="27"/>
        <end position="48"/>
    </location>
</feature>
<dbReference type="OrthoDB" id="9960474at2"/>
<keyword evidence="1" id="KW-0472">Membrane</keyword>
<reference evidence="2 3" key="1">
    <citation type="submission" date="2019-01" db="EMBL/GenBank/DDBJ databases">
        <title>Lactibacter flavus gen. nov., sp. nov., a novel bacterium of the family Propionibacteriaceae isolated from raw milk and dairy products.</title>
        <authorList>
            <person name="Huptas C."/>
            <person name="Wenning M."/>
            <person name="Breitenwieser F."/>
            <person name="Doll E."/>
            <person name="Von Neubeck M."/>
            <person name="Busse H.-J."/>
            <person name="Scherer S."/>
        </authorList>
    </citation>
    <scope>NUCLEOTIDE SEQUENCE [LARGE SCALE GENOMIC DNA]</scope>
    <source>
        <strain evidence="2 3">KCTC 33808</strain>
    </source>
</reference>
<name>A0A4Q9KBD6_9ACTN</name>